<reference evidence="2" key="1">
    <citation type="submission" date="2021-01" db="EMBL/GenBank/DDBJ databases">
        <authorList>
            <consortium name="Genoscope - CEA"/>
            <person name="William W."/>
        </authorList>
    </citation>
    <scope>NUCLEOTIDE SEQUENCE</scope>
</reference>
<accession>A0A816LC04</accession>
<feature type="transmembrane region" description="Helical" evidence="1">
    <location>
        <begin position="70"/>
        <end position="86"/>
    </location>
</feature>
<protein>
    <submittedName>
        <fullName evidence="2">(rape) hypothetical protein</fullName>
    </submittedName>
</protein>
<gene>
    <name evidence="2" type="ORF">DARMORV10_C05P53150.1</name>
</gene>
<name>A0A816LC04_BRANA</name>
<evidence type="ECO:0000313" key="2">
    <source>
        <dbReference type="EMBL" id="CAF1934759.1"/>
    </source>
</evidence>
<dbReference type="AlphaFoldDB" id="A0A816LC04"/>
<proteinExistence type="predicted"/>
<keyword evidence="1" id="KW-0812">Transmembrane</keyword>
<dbReference type="EMBL" id="HG994369">
    <property type="protein sequence ID" value="CAF1934759.1"/>
    <property type="molecule type" value="Genomic_DNA"/>
</dbReference>
<dbReference type="Proteomes" id="UP001295469">
    <property type="component" value="Chromosome C05"/>
</dbReference>
<sequence>MPTNTGPACKMHGTKLKPILTSSDNFVSSICNNLKCVSFIVIVCFGEIGKIVVGRNFYNLILAEIVQKRLISFLFIFFLAGFDLLSPI</sequence>
<organism evidence="2">
    <name type="scientific">Brassica napus</name>
    <name type="common">Rape</name>
    <dbReference type="NCBI Taxonomy" id="3708"/>
    <lineage>
        <taxon>Eukaryota</taxon>
        <taxon>Viridiplantae</taxon>
        <taxon>Streptophyta</taxon>
        <taxon>Embryophyta</taxon>
        <taxon>Tracheophyta</taxon>
        <taxon>Spermatophyta</taxon>
        <taxon>Magnoliopsida</taxon>
        <taxon>eudicotyledons</taxon>
        <taxon>Gunneridae</taxon>
        <taxon>Pentapetalae</taxon>
        <taxon>rosids</taxon>
        <taxon>malvids</taxon>
        <taxon>Brassicales</taxon>
        <taxon>Brassicaceae</taxon>
        <taxon>Brassiceae</taxon>
        <taxon>Brassica</taxon>
    </lineage>
</organism>
<keyword evidence="1" id="KW-0472">Membrane</keyword>
<keyword evidence="1" id="KW-1133">Transmembrane helix</keyword>
<evidence type="ECO:0000256" key="1">
    <source>
        <dbReference type="SAM" id="Phobius"/>
    </source>
</evidence>
<feature type="transmembrane region" description="Helical" evidence="1">
    <location>
        <begin position="37"/>
        <end position="58"/>
    </location>
</feature>